<gene>
    <name evidence="2" type="ORF">F2Q69_00015910</name>
</gene>
<reference evidence="2" key="1">
    <citation type="submission" date="2019-12" db="EMBL/GenBank/DDBJ databases">
        <title>Genome sequencing and annotation of Brassica cretica.</title>
        <authorList>
            <person name="Studholme D.J."/>
            <person name="Sarris P."/>
        </authorList>
    </citation>
    <scope>NUCLEOTIDE SEQUENCE</scope>
    <source>
        <strain evidence="2">PFS-109/04</strain>
        <tissue evidence="2">Leaf</tissue>
    </source>
</reference>
<protein>
    <submittedName>
        <fullName evidence="2">Uncharacterized protein</fullName>
    </submittedName>
</protein>
<dbReference type="EMBL" id="QGKX02000996">
    <property type="protein sequence ID" value="KAF3553354.1"/>
    <property type="molecule type" value="Genomic_DNA"/>
</dbReference>
<dbReference type="AlphaFoldDB" id="A0A8S9QKH3"/>
<evidence type="ECO:0000256" key="1">
    <source>
        <dbReference type="SAM" id="MobiDB-lite"/>
    </source>
</evidence>
<comment type="caution">
    <text evidence="2">The sequence shown here is derived from an EMBL/GenBank/DDBJ whole genome shotgun (WGS) entry which is preliminary data.</text>
</comment>
<dbReference type="Proteomes" id="UP000712600">
    <property type="component" value="Unassembled WGS sequence"/>
</dbReference>
<feature type="compositionally biased region" description="Basic and acidic residues" evidence="1">
    <location>
        <begin position="74"/>
        <end position="103"/>
    </location>
</feature>
<organism evidence="2 3">
    <name type="scientific">Brassica cretica</name>
    <name type="common">Mustard</name>
    <dbReference type="NCBI Taxonomy" id="69181"/>
    <lineage>
        <taxon>Eukaryota</taxon>
        <taxon>Viridiplantae</taxon>
        <taxon>Streptophyta</taxon>
        <taxon>Embryophyta</taxon>
        <taxon>Tracheophyta</taxon>
        <taxon>Spermatophyta</taxon>
        <taxon>Magnoliopsida</taxon>
        <taxon>eudicotyledons</taxon>
        <taxon>Gunneridae</taxon>
        <taxon>Pentapetalae</taxon>
        <taxon>rosids</taxon>
        <taxon>malvids</taxon>
        <taxon>Brassicales</taxon>
        <taxon>Brassicaceae</taxon>
        <taxon>Brassiceae</taxon>
        <taxon>Brassica</taxon>
    </lineage>
</organism>
<feature type="compositionally biased region" description="Polar residues" evidence="1">
    <location>
        <begin position="162"/>
        <end position="172"/>
    </location>
</feature>
<proteinExistence type="predicted"/>
<dbReference type="PANTHER" id="PTHR36390:SF1">
    <property type="entry name" value="MYOSIN HEAVY CHAIN-LIKE PROTEIN"/>
    <property type="match status" value="1"/>
</dbReference>
<name>A0A8S9QKH3_BRACR</name>
<evidence type="ECO:0000313" key="2">
    <source>
        <dbReference type="EMBL" id="KAF3553354.1"/>
    </source>
</evidence>
<feature type="region of interest" description="Disordered" evidence="1">
    <location>
        <begin position="147"/>
        <end position="189"/>
    </location>
</feature>
<dbReference type="PANTHER" id="PTHR36390">
    <property type="entry name" value="MYOSIN HEAVY CHAIN-LIKE PROTEIN"/>
    <property type="match status" value="1"/>
</dbReference>
<feature type="region of interest" description="Disordered" evidence="1">
    <location>
        <begin position="65"/>
        <end position="121"/>
    </location>
</feature>
<accession>A0A8S9QKH3</accession>
<sequence length="189" mass="22078">MEKLEDHLVLNIRVLCEIEIMKLDIAALEQALTDAMKIQEESIQEKDQLKGIIKRISFSFERHKRWPNSQSENQTKRVACEEGEAKPNLKTKENRESGKDTFRRPNHYQYTGEKNCPRNRKERVRHRCGNFQFRSAPPVWNLRVNRLKSNPTTDSPPPPLESTASTLYMSSSRHCRRRYVKSGGSKPKL</sequence>
<evidence type="ECO:0000313" key="3">
    <source>
        <dbReference type="Proteomes" id="UP000712600"/>
    </source>
</evidence>